<reference evidence="2 3" key="1">
    <citation type="submission" date="2016-05" db="EMBL/GenBank/DDBJ databases">
        <title>A degradative enzymes factory behind the ericoid mycorrhizal symbiosis.</title>
        <authorList>
            <consortium name="DOE Joint Genome Institute"/>
            <person name="Martino E."/>
            <person name="Morin E."/>
            <person name="Grelet G."/>
            <person name="Kuo A."/>
            <person name="Kohler A."/>
            <person name="Daghino S."/>
            <person name="Barry K."/>
            <person name="Choi C."/>
            <person name="Cichocki N."/>
            <person name="Clum A."/>
            <person name="Copeland A."/>
            <person name="Hainaut M."/>
            <person name="Haridas S."/>
            <person name="Labutti K."/>
            <person name="Lindquist E."/>
            <person name="Lipzen A."/>
            <person name="Khouja H.-R."/>
            <person name="Murat C."/>
            <person name="Ohm R."/>
            <person name="Olson A."/>
            <person name="Spatafora J."/>
            <person name="Veneault-Fourrey C."/>
            <person name="Henrissat B."/>
            <person name="Grigoriev I."/>
            <person name="Martin F."/>
            <person name="Perotto S."/>
        </authorList>
    </citation>
    <scope>NUCLEOTIDE SEQUENCE [LARGE SCALE GENOMIC DNA]</scope>
    <source>
        <strain evidence="2 3">UAMH 7357</strain>
    </source>
</reference>
<dbReference type="EMBL" id="KZ613477">
    <property type="protein sequence ID" value="PMD22591.1"/>
    <property type="molecule type" value="Genomic_DNA"/>
</dbReference>
<accession>A0A2J6Q8L3</accession>
<keyword evidence="3" id="KW-1185">Reference proteome</keyword>
<dbReference type="Proteomes" id="UP000235672">
    <property type="component" value="Unassembled WGS sequence"/>
</dbReference>
<feature type="region of interest" description="Disordered" evidence="1">
    <location>
        <begin position="1"/>
        <end position="52"/>
    </location>
</feature>
<feature type="region of interest" description="Disordered" evidence="1">
    <location>
        <begin position="133"/>
        <end position="172"/>
    </location>
</feature>
<evidence type="ECO:0000256" key="1">
    <source>
        <dbReference type="SAM" id="MobiDB-lite"/>
    </source>
</evidence>
<gene>
    <name evidence="2" type="ORF">NA56DRAFT_644785</name>
</gene>
<protein>
    <submittedName>
        <fullName evidence="2">Uncharacterized protein</fullName>
    </submittedName>
</protein>
<feature type="compositionally biased region" description="Polar residues" evidence="1">
    <location>
        <begin position="145"/>
        <end position="164"/>
    </location>
</feature>
<evidence type="ECO:0000313" key="2">
    <source>
        <dbReference type="EMBL" id="PMD22591.1"/>
    </source>
</evidence>
<dbReference type="AlphaFoldDB" id="A0A2J6Q8L3"/>
<name>A0A2J6Q8L3_9HELO</name>
<evidence type="ECO:0000313" key="3">
    <source>
        <dbReference type="Proteomes" id="UP000235672"/>
    </source>
</evidence>
<organism evidence="2 3">
    <name type="scientific">Hyaloscypha hepaticicola</name>
    <dbReference type="NCBI Taxonomy" id="2082293"/>
    <lineage>
        <taxon>Eukaryota</taxon>
        <taxon>Fungi</taxon>
        <taxon>Dikarya</taxon>
        <taxon>Ascomycota</taxon>
        <taxon>Pezizomycotina</taxon>
        <taxon>Leotiomycetes</taxon>
        <taxon>Helotiales</taxon>
        <taxon>Hyaloscyphaceae</taxon>
        <taxon>Hyaloscypha</taxon>
    </lineage>
</organism>
<sequence>MADRQVSRAGPSEQYHFPWAPQNGSTPAHYVPRHLASAPPPPPQQVQQVEHNPNDPRKEFIISTQYRLESSGHLLGTGIINAVPAANGDVIFSRVVELVNKQASDLTRDVSLPSPPALRRITNGCIHPVLRPRLGDGRVRRQHSRNPLVSSYSPNSGFQPSRNSLRIHRHHG</sequence>
<proteinExistence type="predicted"/>